<feature type="DNA-binding region" description="H-T-H motif" evidence="5">
    <location>
        <begin position="37"/>
        <end position="56"/>
    </location>
</feature>
<dbReference type="InterPro" id="IPR041478">
    <property type="entry name" value="TetR_C_27"/>
</dbReference>
<evidence type="ECO:0000259" key="6">
    <source>
        <dbReference type="PROSITE" id="PS50977"/>
    </source>
</evidence>
<dbReference type="PANTHER" id="PTHR30055">
    <property type="entry name" value="HTH-TYPE TRANSCRIPTIONAL REGULATOR RUTR"/>
    <property type="match status" value="1"/>
</dbReference>
<protein>
    <submittedName>
        <fullName evidence="7">TetR/AcrR family transcriptional regulator</fullName>
    </submittedName>
</protein>
<proteinExistence type="predicted"/>
<reference evidence="7 8" key="1">
    <citation type="submission" date="2019-07" db="EMBL/GenBank/DDBJ databases">
        <authorList>
            <person name="Zhao L.H."/>
        </authorList>
    </citation>
    <scope>NUCLEOTIDE SEQUENCE [LARGE SCALE GENOMIC DNA]</scope>
    <source>
        <strain evidence="7 8">Co35</strain>
    </source>
</reference>
<dbReference type="OrthoDB" id="4709704at2"/>
<keyword evidence="1" id="KW-0678">Repressor</keyword>
<dbReference type="Pfam" id="PF00440">
    <property type="entry name" value="TetR_N"/>
    <property type="match status" value="1"/>
</dbReference>
<feature type="domain" description="HTH tetR-type" evidence="6">
    <location>
        <begin position="14"/>
        <end position="74"/>
    </location>
</feature>
<dbReference type="PANTHER" id="PTHR30055:SF175">
    <property type="entry name" value="HTH-TYPE TRANSCRIPTIONAL REPRESSOR KSTR2"/>
    <property type="match status" value="1"/>
</dbReference>
<evidence type="ECO:0000313" key="7">
    <source>
        <dbReference type="EMBL" id="TSD63569.1"/>
    </source>
</evidence>
<dbReference type="RefSeq" id="WP_143912942.1">
    <property type="nucleotide sequence ID" value="NZ_VLNT01000005.1"/>
</dbReference>
<keyword evidence="4" id="KW-0804">Transcription</keyword>
<dbReference type="PRINTS" id="PR00455">
    <property type="entry name" value="HTHTETR"/>
</dbReference>
<dbReference type="SUPFAM" id="SSF46689">
    <property type="entry name" value="Homeodomain-like"/>
    <property type="match status" value="1"/>
</dbReference>
<dbReference type="EMBL" id="VLNT01000005">
    <property type="protein sequence ID" value="TSD63569.1"/>
    <property type="molecule type" value="Genomic_DNA"/>
</dbReference>
<evidence type="ECO:0000256" key="2">
    <source>
        <dbReference type="ARBA" id="ARBA00023015"/>
    </source>
</evidence>
<dbReference type="InterPro" id="IPR036271">
    <property type="entry name" value="Tet_transcr_reg_TetR-rel_C_sf"/>
</dbReference>
<accession>A0A554SB60</accession>
<dbReference type="SUPFAM" id="SSF48498">
    <property type="entry name" value="Tetracyclin repressor-like, C-terminal domain"/>
    <property type="match status" value="1"/>
</dbReference>
<dbReference type="AlphaFoldDB" id="A0A554SB60"/>
<evidence type="ECO:0000256" key="4">
    <source>
        <dbReference type="ARBA" id="ARBA00023163"/>
    </source>
</evidence>
<keyword evidence="2" id="KW-0805">Transcription regulation</keyword>
<dbReference type="PROSITE" id="PS50977">
    <property type="entry name" value="HTH_TETR_2"/>
    <property type="match status" value="1"/>
</dbReference>
<evidence type="ECO:0000313" key="8">
    <source>
        <dbReference type="Proteomes" id="UP000316988"/>
    </source>
</evidence>
<dbReference type="GO" id="GO:0003700">
    <property type="term" value="F:DNA-binding transcription factor activity"/>
    <property type="evidence" value="ECO:0007669"/>
    <property type="project" value="TreeGrafter"/>
</dbReference>
<name>A0A554SB60_9ACTN</name>
<dbReference type="GO" id="GO:0000976">
    <property type="term" value="F:transcription cis-regulatory region binding"/>
    <property type="evidence" value="ECO:0007669"/>
    <property type="project" value="TreeGrafter"/>
</dbReference>
<evidence type="ECO:0000256" key="3">
    <source>
        <dbReference type="ARBA" id="ARBA00023125"/>
    </source>
</evidence>
<dbReference type="InterPro" id="IPR009057">
    <property type="entry name" value="Homeodomain-like_sf"/>
</dbReference>
<comment type="caution">
    <text evidence="7">The sequence shown here is derived from an EMBL/GenBank/DDBJ whole genome shotgun (WGS) entry which is preliminary data.</text>
</comment>
<evidence type="ECO:0000256" key="5">
    <source>
        <dbReference type="PROSITE-ProRule" id="PRU00335"/>
    </source>
</evidence>
<sequence length="188" mass="20696">MPKIQGRTLTEHRARVRRQVFEAFAELVADRPYDQVTLAEIASAAGVSRTAIYNHFPDKESIVLAFAADETDRYLEELDDALDGVEDPVAGLRIYVEHHLRMRQSLHFGLGPALYGVLSADSMVEIRKHVRLVERAVRALLHQGMAAGVFQVEDVDTTIALIHATLQVGPAVEADAAASFVLRAVGVR</sequence>
<evidence type="ECO:0000256" key="1">
    <source>
        <dbReference type="ARBA" id="ARBA00022491"/>
    </source>
</evidence>
<dbReference type="InterPro" id="IPR050109">
    <property type="entry name" value="HTH-type_TetR-like_transc_reg"/>
</dbReference>
<dbReference type="InterPro" id="IPR001647">
    <property type="entry name" value="HTH_TetR"/>
</dbReference>
<organism evidence="7 8">
    <name type="scientific">Aeromicrobium piscarium</name>
    <dbReference type="NCBI Taxonomy" id="2590901"/>
    <lineage>
        <taxon>Bacteria</taxon>
        <taxon>Bacillati</taxon>
        <taxon>Actinomycetota</taxon>
        <taxon>Actinomycetes</taxon>
        <taxon>Propionibacteriales</taxon>
        <taxon>Nocardioidaceae</taxon>
        <taxon>Aeromicrobium</taxon>
    </lineage>
</organism>
<dbReference type="Proteomes" id="UP000316988">
    <property type="component" value="Unassembled WGS sequence"/>
</dbReference>
<dbReference type="Pfam" id="PF17935">
    <property type="entry name" value="TetR_C_27"/>
    <property type="match status" value="1"/>
</dbReference>
<gene>
    <name evidence="7" type="ORF">FNM00_08110</name>
</gene>
<keyword evidence="3 5" id="KW-0238">DNA-binding</keyword>
<keyword evidence="8" id="KW-1185">Reference proteome</keyword>
<dbReference type="Gene3D" id="1.10.357.10">
    <property type="entry name" value="Tetracycline Repressor, domain 2"/>
    <property type="match status" value="1"/>
</dbReference>